<sequence length="230" mass="25711">MEKSNGGFSMAKLYGVGVGPGDSELLTLKALKVIEKCEVIVAPSSMEGGRSIALDTAKQFIREDSEIIVKHFPMGGEQQEGKIYEAFQVIEQKIQEGKNVAFLTIGDPLIYSTYIYLLKYIEEKGYSTETVPGITSFCACASVAKEALVIGDEPLLIVPGNRLDAVRDEKNVVIMKVYKKEEQIVNYLEERGFNYVCVKKAGREGQRVTRNKDEILKDKEYMSIIIAHRK</sequence>
<dbReference type="InterPro" id="IPR035996">
    <property type="entry name" value="4pyrrol_Methylase_sf"/>
</dbReference>
<dbReference type="EMBL" id="AP009049">
    <property type="protein sequence ID" value="BAH05700.1"/>
    <property type="molecule type" value="Genomic_DNA"/>
</dbReference>
<protein>
    <recommendedName>
        <fullName evidence="7">Cobalt-precorrin-2 C(20)-methyltransferase</fullName>
        <ecNumber evidence="7">2.1.1.151</ecNumber>
    </recommendedName>
</protein>
<reference evidence="10" key="1">
    <citation type="submission" date="2005-09" db="EMBL/GenBank/DDBJ databases">
        <title>Complete genome sequence of Clostridium kluyveri and comparative genomics of Clostridia species.</title>
        <authorList>
            <person name="Inui M."/>
            <person name="Nonaka H."/>
            <person name="Shinoda Y."/>
            <person name="Ikenaga Y."/>
            <person name="Abe M."/>
            <person name="Naito K."/>
            <person name="Vertes A.A."/>
            <person name="Yukawa H."/>
        </authorList>
    </citation>
    <scope>NUCLEOTIDE SEQUENCE [LARGE SCALE GENOMIC DNA]</scope>
    <source>
        <strain evidence="10">NBRC 12016</strain>
    </source>
</reference>
<accession>B9DZM5</accession>
<dbReference type="InterPro" id="IPR012382">
    <property type="entry name" value="CobI/CbiL"/>
</dbReference>
<evidence type="ECO:0000256" key="6">
    <source>
        <dbReference type="ARBA" id="ARBA00022691"/>
    </source>
</evidence>
<dbReference type="NCBIfam" id="NF004058">
    <property type="entry name" value="PRK05576.1-1"/>
    <property type="match status" value="1"/>
</dbReference>
<evidence type="ECO:0000256" key="2">
    <source>
        <dbReference type="ARBA" id="ARBA00005879"/>
    </source>
</evidence>
<dbReference type="SUPFAM" id="SSF53790">
    <property type="entry name" value="Tetrapyrrole methylase"/>
    <property type="match status" value="1"/>
</dbReference>
<dbReference type="Gene3D" id="3.30.950.10">
    <property type="entry name" value="Methyltransferase, Cobalt-precorrin-4 Transmethylase, Domain 2"/>
    <property type="match status" value="1"/>
</dbReference>
<dbReference type="Pfam" id="PF00590">
    <property type="entry name" value="TP_methylase"/>
    <property type="match status" value="1"/>
</dbReference>
<comment type="subunit">
    <text evidence="7">Homodimer.</text>
</comment>
<dbReference type="InterPro" id="IPR014776">
    <property type="entry name" value="4pyrrole_Mease_sub2"/>
</dbReference>
<comment type="similarity">
    <text evidence="2 7">Belongs to the precorrin methyltransferase family.</text>
</comment>
<evidence type="ECO:0000313" key="9">
    <source>
        <dbReference type="EMBL" id="BAH05700.1"/>
    </source>
</evidence>
<dbReference type="NCBIfam" id="TIGR01467">
    <property type="entry name" value="cobI_cbiL"/>
    <property type="match status" value="1"/>
</dbReference>
<dbReference type="InterPro" id="IPR014777">
    <property type="entry name" value="4pyrrole_Mease_sub1"/>
</dbReference>
<keyword evidence="3" id="KW-0169">Cobalamin biosynthesis</keyword>
<evidence type="ECO:0000313" key="10">
    <source>
        <dbReference type="Proteomes" id="UP000007969"/>
    </source>
</evidence>
<dbReference type="HOGENOM" id="CLU_076014_2_1_9"/>
<dbReference type="GO" id="GO:0043781">
    <property type="term" value="F:cobalt-factor II C20-methyltransferase activity"/>
    <property type="evidence" value="ECO:0007669"/>
    <property type="project" value="UniProtKB-EC"/>
</dbReference>
<dbReference type="GO" id="GO:0030788">
    <property type="term" value="F:precorrin-2 C20-methyltransferase activity"/>
    <property type="evidence" value="ECO:0007669"/>
    <property type="project" value="InterPro"/>
</dbReference>
<comment type="catalytic activity">
    <reaction evidence="7">
        <text>Co-precorrin-2 + S-adenosyl-L-methionine = Co-precorrin-3 + S-adenosyl-L-homocysteine + H(+)</text>
        <dbReference type="Rhea" id="RHEA:17997"/>
        <dbReference type="ChEBI" id="CHEBI:15378"/>
        <dbReference type="ChEBI" id="CHEBI:57856"/>
        <dbReference type="ChEBI" id="CHEBI:59789"/>
        <dbReference type="ChEBI" id="CHEBI:60053"/>
        <dbReference type="ChEBI" id="CHEBI:60060"/>
        <dbReference type="EC" id="2.1.1.151"/>
    </reaction>
</comment>
<comment type="pathway">
    <text evidence="1">Cofactor biosynthesis; adenosylcobalamin biosynthesis.</text>
</comment>
<dbReference type="InterPro" id="IPR000878">
    <property type="entry name" value="4pyrrol_Mease"/>
</dbReference>
<dbReference type="GO" id="GO:0009236">
    <property type="term" value="P:cobalamin biosynthetic process"/>
    <property type="evidence" value="ECO:0007669"/>
    <property type="project" value="UniProtKB-UniRule"/>
</dbReference>
<dbReference type="PIRSF" id="PIRSF036427">
    <property type="entry name" value="Precrrn-2_mtase"/>
    <property type="match status" value="1"/>
</dbReference>
<gene>
    <name evidence="9" type="ordered locus">CKR_0649</name>
</gene>
<dbReference type="Proteomes" id="UP000007969">
    <property type="component" value="Chromosome"/>
</dbReference>
<evidence type="ECO:0000256" key="4">
    <source>
        <dbReference type="ARBA" id="ARBA00022603"/>
    </source>
</evidence>
<organism evidence="9 10">
    <name type="scientific">Clostridium kluyveri (strain NBRC 12016)</name>
    <dbReference type="NCBI Taxonomy" id="583346"/>
    <lineage>
        <taxon>Bacteria</taxon>
        <taxon>Bacillati</taxon>
        <taxon>Bacillota</taxon>
        <taxon>Clostridia</taxon>
        <taxon>Eubacteriales</taxon>
        <taxon>Clostridiaceae</taxon>
        <taxon>Clostridium</taxon>
    </lineage>
</organism>
<dbReference type="KEGG" id="ckr:CKR_0649"/>
<keyword evidence="6" id="KW-0949">S-adenosyl-L-methionine</keyword>
<dbReference type="PANTHER" id="PTHR43467:SF2">
    <property type="entry name" value="COBALT-PRECORRIN-2 C(20)-METHYLTRANSFERASE"/>
    <property type="match status" value="1"/>
</dbReference>
<proteinExistence type="inferred from homology"/>
<evidence type="ECO:0000256" key="7">
    <source>
        <dbReference type="PIRNR" id="PIRNR036427"/>
    </source>
</evidence>
<dbReference type="CDD" id="cd11645">
    <property type="entry name" value="Precorrin_2_C20_MT"/>
    <property type="match status" value="1"/>
</dbReference>
<dbReference type="Gene3D" id="3.40.1010.10">
    <property type="entry name" value="Cobalt-precorrin-4 Transmethylase, Domain 1"/>
    <property type="match status" value="1"/>
</dbReference>
<dbReference type="GO" id="GO:0032259">
    <property type="term" value="P:methylation"/>
    <property type="evidence" value="ECO:0007669"/>
    <property type="project" value="UniProtKB-KW"/>
</dbReference>
<evidence type="ECO:0000256" key="1">
    <source>
        <dbReference type="ARBA" id="ARBA00004953"/>
    </source>
</evidence>
<dbReference type="PANTHER" id="PTHR43467">
    <property type="entry name" value="COBALT-PRECORRIN-2 C(20)-METHYLTRANSFERASE"/>
    <property type="match status" value="1"/>
</dbReference>
<dbReference type="InterPro" id="IPR006364">
    <property type="entry name" value="CobI/CbiL/CobIJ_dom"/>
</dbReference>
<dbReference type="UniPathway" id="UPA00148"/>
<comment type="function">
    <text evidence="7">Methylates cobalt-precorrin-2 at the C-20 position to produce cobalt-precorrin-3A in the anaerobic cobalamin biosynthesis pathway.</text>
</comment>
<dbReference type="EC" id="2.1.1.151" evidence="7"/>
<keyword evidence="4" id="KW-0489">Methyltransferase</keyword>
<name>B9DZM5_CLOK1</name>
<evidence type="ECO:0000256" key="3">
    <source>
        <dbReference type="ARBA" id="ARBA00022573"/>
    </source>
</evidence>
<evidence type="ECO:0000259" key="8">
    <source>
        <dbReference type="Pfam" id="PF00590"/>
    </source>
</evidence>
<dbReference type="AlphaFoldDB" id="B9DZM5"/>
<keyword evidence="5" id="KW-0808">Transferase</keyword>
<feature type="domain" description="Tetrapyrrole methylase" evidence="8">
    <location>
        <begin position="12"/>
        <end position="211"/>
    </location>
</feature>
<evidence type="ECO:0000256" key="5">
    <source>
        <dbReference type="ARBA" id="ARBA00022679"/>
    </source>
</evidence>